<accession>A0A0V0UH14</accession>
<dbReference type="Proteomes" id="UP000055048">
    <property type="component" value="Unassembled WGS sequence"/>
</dbReference>
<sequence>MKEQEYCLFVEVKSNIKIDMQINTLCYSIMQYFSSEAEMDDWTLLNAEAGRDLLGQRRQRVPLLAIDARVAWVACNLSTLASASSSRAPWSGKMQKSVVLRPTFPN</sequence>
<protein>
    <submittedName>
        <fullName evidence="1">Uncharacterized protein</fullName>
    </submittedName>
</protein>
<gene>
    <name evidence="1" type="ORF">T05_7392</name>
</gene>
<dbReference type="EMBL" id="JYDJ01000007">
    <property type="protein sequence ID" value="KRX50360.1"/>
    <property type="molecule type" value="Genomic_DNA"/>
</dbReference>
<proteinExistence type="predicted"/>
<evidence type="ECO:0000313" key="1">
    <source>
        <dbReference type="EMBL" id="KRX50360.1"/>
    </source>
</evidence>
<reference evidence="1 2" key="1">
    <citation type="submission" date="2015-01" db="EMBL/GenBank/DDBJ databases">
        <title>Evolution of Trichinella species and genotypes.</title>
        <authorList>
            <person name="Korhonen P.K."/>
            <person name="Edoardo P."/>
            <person name="Giuseppe L.R."/>
            <person name="Gasser R.B."/>
        </authorList>
    </citation>
    <scope>NUCLEOTIDE SEQUENCE [LARGE SCALE GENOMIC DNA]</scope>
    <source>
        <strain evidence="1">ISS417</strain>
    </source>
</reference>
<evidence type="ECO:0000313" key="2">
    <source>
        <dbReference type="Proteomes" id="UP000055048"/>
    </source>
</evidence>
<name>A0A0V0UH14_9BILA</name>
<organism evidence="1 2">
    <name type="scientific">Trichinella murrelli</name>
    <dbReference type="NCBI Taxonomy" id="144512"/>
    <lineage>
        <taxon>Eukaryota</taxon>
        <taxon>Metazoa</taxon>
        <taxon>Ecdysozoa</taxon>
        <taxon>Nematoda</taxon>
        <taxon>Enoplea</taxon>
        <taxon>Dorylaimia</taxon>
        <taxon>Trichinellida</taxon>
        <taxon>Trichinellidae</taxon>
        <taxon>Trichinella</taxon>
    </lineage>
</organism>
<keyword evidence="2" id="KW-1185">Reference proteome</keyword>
<dbReference type="AlphaFoldDB" id="A0A0V0UH14"/>
<comment type="caution">
    <text evidence="1">The sequence shown here is derived from an EMBL/GenBank/DDBJ whole genome shotgun (WGS) entry which is preliminary data.</text>
</comment>